<evidence type="ECO:0000313" key="5">
    <source>
        <dbReference type="Proteomes" id="UP000468828"/>
    </source>
</evidence>
<dbReference type="Proteomes" id="UP000471152">
    <property type="component" value="Unassembled WGS sequence"/>
</dbReference>
<evidence type="ECO:0000313" key="3">
    <source>
        <dbReference type="EMBL" id="NEK96380.1"/>
    </source>
</evidence>
<dbReference type="Proteomes" id="UP000468828">
    <property type="component" value="Unassembled WGS sequence"/>
</dbReference>
<dbReference type="AlphaFoldDB" id="A0A6P0EZP9"/>
<protein>
    <submittedName>
        <fullName evidence="3">ATP-binding protein</fullName>
    </submittedName>
</protein>
<keyword evidence="1" id="KW-0723">Serine/threonine-protein kinase</keyword>
<dbReference type="InterPro" id="IPR050267">
    <property type="entry name" value="Anti-sigma-factor_SerPK"/>
</dbReference>
<dbReference type="Gene3D" id="3.30.565.10">
    <property type="entry name" value="Histidine kinase-like ATPase, C-terminal domain"/>
    <property type="match status" value="1"/>
</dbReference>
<evidence type="ECO:0000313" key="6">
    <source>
        <dbReference type="Proteomes" id="UP000471152"/>
    </source>
</evidence>
<proteinExistence type="predicted"/>
<organism evidence="3 5">
    <name type="scientific">Modestobacter muralis</name>
    <dbReference type="NCBI Taxonomy" id="1608614"/>
    <lineage>
        <taxon>Bacteria</taxon>
        <taxon>Bacillati</taxon>
        <taxon>Actinomycetota</taxon>
        <taxon>Actinomycetes</taxon>
        <taxon>Geodermatophilales</taxon>
        <taxon>Geodermatophilaceae</taxon>
        <taxon>Modestobacter</taxon>
    </lineage>
</organism>
<dbReference type="InterPro" id="IPR036890">
    <property type="entry name" value="HATPase_C_sf"/>
</dbReference>
<keyword evidence="1" id="KW-0808">Transferase</keyword>
<dbReference type="PANTHER" id="PTHR35526">
    <property type="entry name" value="ANTI-SIGMA-F FACTOR RSBW-RELATED"/>
    <property type="match status" value="1"/>
</dbReference>
<evidence type="ECO:0000259" key="2">
    <source>
        <dbReference type="Pfam" id="PF13581"/>
    </source>
</evidence>
<dbReference type="EMBL" id="JAAGWH010000063">
    <property type="protein sequence ID" value="NEK96380.1"/>
    <property type="molecule type" value="Genomic_DNA"/>
</dbReference>
<name>A0A6P0EZP9_9ACTN</name>
<evidence type="ECO:0000313" key="4">
    <source>
        <dbReference type="EMBL" id="NEN53280.1"/>
    </source>
</evidence>
<dbReference type="GO" id="GO:0004674">
    <property type="term" value="F:protein serine/threonine kinase activity"/>
    <property type="evidence" value="ECO:0007669"/>
    <property type="project" value="UniProtKB-KW"/>
</dbReference>
<keyword evidence="3" id="KW-0547">Nucleotide-binding</keyword>
<keyword evidence="1" id="KW-0418">Kinase</keyword>
<dbReference type="PANTHER" id="PTHR35526:SF3">
    <property type="entry name" value="ANTI-SIGMA-F FACTOR RSBW"/>
    <property type="match status" value="1"/>
</dbReference>
<keyword evidence="5" id="KW-1185">Reference proteome</keyword>
<keyword evidence="3" id="KW-0067">ATP-binding</keyword>
<dbReference type="SUPFAM" id="SSF55874">
    <property type="entry name" value="ATPase domain of HSP90 chaperone/DNA topoisomerase II/histidine kinase"/>
    <property type="match status" value="1"/>
</dbReference>
<gene>
    <name evidence="4" type="ORF">G3R41_20460</name>
    <name evidence="3" type="ORF">GCU67_19745</name>
</gene>
<dbReference type="Pfam" id="PF13581">
    <property type="entry name" value="HATPase_c_2"/>
    <property type="match status" value="1"/>
</dbReference>
<reference evidence="3 5" key="1">
    <citation type="submission" date="2020-01" db="EMBL/GenBank/DDBJ databases">
        <title>the WGS Modestobacter muralis CPCC 204518.</title>
        <authorList>
            <person name="Jiang Z."/>
        </authorList>
    </citation>
    <scope>NUCLEOTIDE SEQUENCE [LARGE SCALE GENOMIC DNA]</scope>
    <source>
        <strain evidence="3 5">DSM 100205</strain>
    </source>
</reference>
<feature type="domain" description="Histidine kinase/HSP90-like ATPase" evidence="2">
    <location>
        <begin position="32"/>
        <end position="128"/>
    </location>
</feature>
<dbReference type="GO" id="GO:0005524">
    <property type="term" value="F:ATP binding"/>
    <property type="evidence" value="ECO:0007669"/>
    <property type="project" value="UniProtKB-KW"/>
</dbReference>
<reference evidence="4 6" key="2">
    <citation type="submission" date="2020-02" db="EMBL/GenBank/DDBJ databases">
        <title>The WGS of Modestobacter muralis DSM 100205.</title>
        <authorList>
            <person name="Jiang Z."/>
        </authorList>
    </citation>
    <scope>NUCLEOTIDE SEQUENCE [LARGE SCALE GENOMIC DNA]</scope>
    <source>
        <strain evidence="4 6">DSM 100205</strain>
    </source>
</reference>
<dbReference type="InterPro" id="IPR003594">
    <property type="entry name" value="HATPase_dom"/>
</dbReference>
<comment type="caution">
    <text evidence="3">The sequence shown here is derived from an EMBL/GenBank/DDBJ whole genome shotgun (WGS) entry which is preliminary data.</text>
</comment>
<sequence length="149" mass="15989">MNAPLWEERPLPQQLHDSLPAWDWELHRAADLTTSRTELQAKVLDAGVPPGDIADGVERLLLAYEELASNGFRHGQAPVQTAVTAAGDGWLIDVTDAAVDRTPAPAVDRDPATGGLGLYLIARLCAAYGWSVIAGRKHVWGYVALTPAT</sequence>
<dbReference type="EMBL" id="JAAGWB010000066">
    <property type="protein sequence ID" value="NEN53280.1"/>
    <property type="molecule type" value="Genomic_DNA"/>
</dbReference>
<accession>A0A6P0EZP9</accession>
<dbReference type="CDD" id="cd16936">
    <property type="entry name" value="HATPase_RsbW-like"/>
    <property type="match status" value="1"/>
</dbReference>
<evidence type="ECO:0000256" key="1">
    <source>
        <dbReference type="ARBA" id="ARBA00022527"/>
    </source>
</evidence>